<dbReference type="Proteomes" id="UP000503580">
    <property type="component" value="Chromosome"/>
</dbReference>
<reference evidence="4 5" key="1">
    <citation type="submission" date="2020-02" db="EMBL/GenBank/DDBJ databases">
        <title>Whole genome PO2S7.</title>
        <authorList>
            <person name="Singha K.M."/>
        </authorList>
    </citation>
    <scope>NUCLEOTIDE SEQUENCE [LARGE SCALE GENOMIC DNA]</scope>
    <source>
        <strain evidence="4 5">PO2S7</strain>
    </source>
</reference>
<evidence type="ECO:0000259" key="3">
    <source>
        <dbReference type="Pfam" id="PF12793"/>
    </source>
</evidence>
<evidence type="ECO:0000313" key="5">
    <source>
        <dbReference type="Proteomes" id="UP000503580"/>
    </source>
</evidence>
<evidence type="ECO:0008006" key="6">
    <source>
        <dbReference type="Google" id="ProtNLM"/>
    </source>
</evidence>
<keyword evidence="5" id="KW-1185">Reference proteome</keyword>
<organism evidence="4 5">
    <name type="scientific">Kluyvera genomosp. 3</name>
    <dbReference type="NCBI Taxonomy" id="2774055"/>
    <lineage>
        <taxon>Bacteria</taxon>
        <taxon>Pseudomonadati</taxon>
        <taxon>Pseudomonadota</taxon>
        <taxon>Gammaproteobacteria</taxon>
        <taxon>Enterobacterales</taxon>
        <taxon>Enterobacteriaceae</taxon>
        <taxon>Kluyvera</taxon>
    </lineage>
</organism>
<dbReference type="GO" id="GO:0015833">
    <property type="term" value="P:peptide transport"/>
    <property type="evidence" value="ECO:0007669"/>
    <property type="project" value="TreeGrafter"/>
</dbReference>
<dbReference type="PANTHER" id="PTHR30290:SF72">
    <property type="entry name" value="HTH-TYPE TRANSCRIPTIONAL REGULATOR SGRR"/>
    <property type="match status" value="1"/>
</dbReference>
<dbReference type="GO" id="GO:1904680">
    <property type="term" value="F:peptide transmembrane transporter activity"/>
    <property type="evidence" value="ECO:0007669"/>
    <property type="project" value="TreeGrafter"/>
</dbReference>
<name>A0A6G9RN83_9ENTR</name>
<evidence type="ECO:0000313" key="4">
    <source>
        <dbReference type="EMBL" id="QIR28198.1"/>
    </source>
</evidence>
<dbReference type="InterPro" id="IPR039424">
    <property type="entry name" value="SBP_5"/>
</dbReference>
<feature type="domain" description="Transcriptional regulator SgrR N-terminal HTH" evidence="3">
    <location>
        <begin position="16"/>
        <end position="89"/>
    </location>
</feature>
<dbReference type="Pfam" id="PF00496">
    <property type="entry name" value="SBP_bac_5"/>
    <property type="match status" value="1"/>
</dbReference>
<dbReference type="InterPro" id="IPR025370">
    <property type="entry name" value="SgrR_HTH_N"/>
</dbReference>
<keyword evidence="1" id="KW-0238">DNA-binding</keyword>
<dbReference type="KEGG" id="kgn:GY169_15910"/>
<dbReference type="Pfam" id="PF12793">
    <property type="entry name" value="SgrR_N"/>
    <property type="match status" value="1"/>
</dbReference>
<dbReference type="SUPFAM" id="SSF53850">
    <property type="entry name" value="Periplasmic binding protein-like II"/>
    <property type="match status" value="1"/>
</dbReference>
<evidence type="ECO:0000256" key="1">
    <source>
        <dbReference type="ARBA" id="ARBA00023125"/>
    </source>
</evidence>
<dbReference type="RefSeq" id="WP_167576306.1">
    <property type="nucleotide sequence ID" value="NZ_CP050321.1"/>
</dbReference>
<feature type="domain" description="Solute-binding protein family 5" evidence="2">
    <location>
        <begin position="155"/>
        <end position="284"/>
    </location>
</feature>
<accession>A0A6G9RN83</accession>
<evidence type="ECO:0000259" key="2">
    <source>
        <dbReference type="Pfam" id="PF00496"/>
    </source>
</evidence>
<proteinExistence type="predicted"/>
<dbReference type="Gene3D" id="3.40.190.10">
    <property type="entry name" value="Periplasmic binding protein-like II"/>
    <property type="match status" value="1"/>
</dbReference>
<dbReference type="PANTHER" id="PTHR30290">
    <property type="entry name" value="PERIPLASMIC BINDING COMPONENT OF ABC TRANSPORTER"/>
    <property type="match status" value="1"/>
</dbReference>
<dbReference type="GO" id="GO:0003677">
    <property type="term" value="F:DNA binding"/>
    <property type="evidence" value="ECO:0007669"/>
    <property type="project" value="UniProtKB-KW"/>
</dbReference>
<dbReference type="AlphaFoldDB" id="A0A6G9RN83"/>
<dbReference type="InterPro" id="IPR000914">
    <property type="entry name" value="SBP_5_dom"/>
</dbReference>
<protein>
    <recommendedName>
        <fullName evidence="6">ABC transporter substrate-binding protein</fullName>
    </recommendedName>
</protein>
<dbReference type="EMBL" id="CP050321">
    <property type="protein sequence ID" value="QIR28198.1"/>
    <property type="molecule type" value="Genomic_DNA"/>
</dbReference>
<gene>
    <name evidence="4" type="ORF">GY169_15910</name>
</gene>
<sequence>MIQQSNNIAPDARLLRLARQYKRLLNRYQNQRREVQLQDVADTLACSPRYARTLLKEMQQIGWISWASLPGRGKQSLIQCRHDIQHLQEGIDAPVNSSVTPLPMIPASGGYHFIFPYYRPISAIVPKLSAQHLTRHLIRMVHVGLARYLDGNTQPELALAHHVEVSTDRTCWRFYLRQGLVWHNNDPFSVADCARTLRAFAGTEALPYVQNITADQQCIEFHLTQPDEMLLHRLANPVVAIPHPVFPTVGIGPFLIAKHTDDGISLVRFPGWYGEMPLARAITLETRLRKVKDWGVVQLETERSTERQERTETLTCSDTFSFLAFNNSSASILSRQQRITLTEIAKTLASSMMKKQSDLLPVESWLTMSGKEMDMSELPPLLSMAYFSTPDTEIFVKMFARYLLRVGCRLTTRAIHNTHWPASGAVWESMDIALGYLSSVQQAAFTFEERWRRSSMVKVFWPKESQKRVIRLLDRSVHREPERHKRLLIALQRHAIRHHLIVPLYQKQYTLRYPKSVKGIHCHPQCWPDFARIWIDDKNNTW</sequence>